<dbReference type="EMBL" id="LVWI01000081">
    <property type="protein sequence ID" value="OKP80756.1"/>
    <property type="molecule type" value="Genomic_DNA"/>
</dbReference>
<accession>A0ABX3EHS9</accession>
<keyword evidence="2" id="KW-0732">Signal</keyword>
<dbReference type="RefSeq" id="WP_074109138.1">
    <property type="nucleotide sequence ID" value="NZ_LVWI01000081.1"/>
</dbReference>
<dbReference type="Gene3D" id="3.40.190.10">
    <property type="entry name" value="Periplasmic binding protein-like II"/>
    <property type="match status" value="2"/>
</dbReference>
<dbReference type="PANTHER" id="PTHR43649:SF17">
    <property type="entry name" value="ABC TRANSPORTER SOLUTE BINDING PROTEIN-SUGAR TRANSPORT"/>
    <property type="match status" value="1"/>
</dbReference>
<dbReference type="InterPro" id="IPR001711">
    <property type="entry name" value="PLipase_C_Pinositol-sp_Y"/>
</dbReference>
<feature type="region of interest" description="Disordered" evidence="1">
    <location>
        <begin position="28"/>
        <end position="52"/>
    </location>
</feature>
<gene>
    <name evidence="4" type="ORF">A3844_27130</name>
</gene>
<dbReference type="SUPFAM" id="SSF53850">
    <property type="entry name" value="Periplasmic binding protein-like II"/>
    <property type="match status" value="1"/>
</dbReference>
<dbReference type="PROSITE" id="PS51257">
    <property type="entry name" value="PROKAR_LIPOPROTEIN"/>
    <property type="match status" value="1"/>
</dbReference>
<evidence type="ECO:0000256" key="2">
    <source>
        <dbReference type="SAM" id="SignalP"/>
    </source>
</evidence>
<dbReference type="InterPro" id="IPR006059">
    <property type="entry name" value="SBP"/>
</dbReference>
<sequence>MKKRLKLLSVMLASSMLLLSACGGNNNSSNSGNDNSKGATADSSQSAAPAEKPTELTVAFPIFGTLPKDMSLIEDAVNKIAQEKINVRVKLLPISFSNWMQQTNLMFSSGEKLDLMPTIYNYNSAIAQGQLIPIDELLKKHGQGITAALDPAYLEASKVKGSIYGVPTLHEMATVNGVSMRKDIVEKYQIDTGKFQTLEDLEDVFKTVKAGEPNIAPLIPSTVGASILNNYKTFDDLSNQLGVLPNYDNDLKVVNLYETKEYAEQLQMLRKWYKEGLILQDASTNQTNPSDLIKSNQAFAYLLSAHPAAVLAETPAGGVPMKTVAFSQPAVSTTSQITNTMWGITVNSKAPDKAMEFLNLMYSDKDIVNLLIWGIEGKHYVVKSGNIIDFPEGVDAQTSGYYMNMGWLFGNQFLSYLWNGTDPDLWEKVKQFNASATKSKALGFTFDPTPVKTEVAAIGNVITQYALPLETGSVDPDKILPKFIENLKTAGIDKVITEKQKQLDEWAKAKQ</sequence>
<evidence type="ECO:0000313" key="5">
    <source>
        <dbReference type="Proteomes" id="UP000186058"/>
    </source>
</evidence>
<feature type="compositionally biased region" description="Low complexity" evidence="1">
    <location>
        <begin position="28"/>
        <end position="38"/>
    </location>
</feature>
<dbReference type="PANTHER" id="PTHR43649">
    <property type="entry name" value="ARABINOSE-BINDING PROTEIN-RELATED"/>
    <property type="match status" value="1"/>
</dbReference>
<dbReference type="InterPro" id="IPR022627">
    <property type="entry name" value="DUF3502"/>
</dbReference>
<dbReference type="Proteomes" id="UP000186058">
    <property type="component" value="Unassembled WGS sequence"/>
</dbReference>
<dbReference type="InterPro" id="IPR050490">
    <property type="entry name" value="Bact_solute-bd_prot1"/>
</dbReference>
<feature type="signal peptide" evidence="2">
    <location>
        <begin position="1"/>
        <end position="21"/>
    </location>
</feature>
<protein>
    <submittedName>
        <fullName evidence="4">ABC transporter substrate-binding protein</fullName>
    </submittedName>
</protein>
<organism evidence="4 5">
    <name type="scientific">Paenibacillus helianthi</name>
    <dbReference type="NCBI Taxonomy" id="1349432"/>
    <lineage>
        <taxon>Bacteria</taxon>
        <taxon>Bacillati</taxon>
        <taxon>Bacillota</taxon>
        <taxon>Bacilli</taxon>
        <taxon>Bacillales</taxon>
        <taxon>Paenibacillaceae</taxon>
        <taxon>Paenibacillus</taxon>
    </lineage>
</organism>
<reference evidence="4 5" key="1">
    <citation type="submission" date="2016-03" db="EMBL/GenBank/DDBJ databases">
        <authorList>
            <person name="Sant'Anna F.H."/>
            <person name="Ambrosini A."/>
            <person name="Souza R."/>
            <person name="Bach E."/>
            <person name="Fernandes G."/>
            <person name="Balsanelli E."/>
            <person name="Baura V.A."/>
            <person name="Souza E.M."/>
            <person name="Passaglia L."/>
        </authorList>
    </citation>
    <scope>NUCLEOTIDE SEQUENCE [LARGE SCALE GENOMIC DNA]</scope>
    <source>
        <strain evidence="4 5">P26E</strain>
    </source>
</reference>
<feature type="chain" id="PRO_5045972196" evidence="2">
    <location>
        <begin position="22"/>
        <end position="511"/>
    </location>
</feature>
<evidence type="ECO:0000256" key="1">
    <source>
        <dbReference type="SAM" id="MobiDB-lite"/>
    </source>
</evidence>
<proteinExistence type="predicted"/>
<evidence type="ECO:0000313" key="4">
    <source>
        <dbReference type="EMBL" id="OKP80756.1"/>
    </source>
</evidence>
<name>A0ABX3EHS9_9BACL</name>
<dbReference type="Pfam" id="PF01547">
    <property type="entry name" value="SBP_bac_1"/>
    <property type="match status" value="1"/>
</dbReference>
<dbReference type="Pfam" id="PF12010">
    <property type="entry name" value="DUF3502"/>
    <property type="match status" value="1"/>
</dbReference>
<evidence type="ECO:0000259" key="3">
    <source>
        <dbReference type="PROSITE" id="PS50008"/>
    </source>
</evidence>
<comment type="caution">
    <text evidence="4">The sequence shown here is derived from an EMBL/GenBank/DDBJ whole genome shotgun (WGS) entry which is preliminary data.</text>
</comment>
<keyword evidence="5" id="KW-1185">Reference proteome</keyword>
<dbReference type="PROSITE" id="PS50008">
    <property type="entry name" value="PIPLC_Y_DOMAIN"/>
    <property type="match status" value="1"/>
</dbReference>
<feature type="domain" description="PI-PLC Y-box" evidence="3">
    <location>
        <begin position="390"/>
        <end position="452"/>
    </location>
</feature>